<protein>
    <recommendedName>
        <fullName evidence="3">Lipoprotein</fullName>
    </recommendedName>
</protein>
<gene>
    <name evidence="1" type="ORF">D7V93_37585</name>
</gene>
<dbReference type="PROSITE" id="PS51257">
    <property type="entry name" value="PROKAR_LIPOPROTEIN"/>
    <property type="match status" value="1"/>
</dbReference>
<dbReference type="AlphaFoldDB" id="A0A3A8NFJ0"/>
<sequence length="197" mass="21672">MHPHATRQPRGILQRLVAGLGLAALAAGSGCLIPQDEALLEAVPEFKNRPPRIVEEQVEPSERILRAFGVGSCTQDFSVVVDDPDVDDRITVEWYVDYNPSNPEGYYRQIVLANSSTGQVRRDDRGTLHMDLRSANNPLSAPGIHLVEALVTDRSLYQRQVEPPDEVILPDDAGTVKNPGFVTSYSWVVNTVPGDCQ</sequence>
<reference evidence="2" key="1">
    <citation type="submission" date="2018-09" db="EMBL/GenBank/DDBJ databases">
        <authorList>
            <person name="Livingstone P.G."/>
            <person name="Whitworth D.E."/>
        </authorList>
    </citation>
    <scope>NUCLEOTIDE SEQUENCE [LARGE SCALE GENOMIC DNA]</scope>
    <source>
        <strain evidence="2">CA051B</strain>
    </source>
</reference>
<organism evidence="1 2">
    <name type="scientific">Corallococcus llansteffanensis</name>
    <dbReference type="NCBI Taxonomy" id="2316731"/>
    <lineage>
        <taxon>Bacteria</taxon>
        <taxon>Pseudomonadati</taxon>
        <taxon>Myxococcota</taxon>
        <taxon>Myxococcia</taxon>
        <taxon>Myxococcales</taxon>
        <taxon>Cystobacterineae</taxon>
        <taxon>Myxococcaceae</taxon>
        <taxon>Corallococcus</taxon>
    </lineage>
</organism>
<dbReference type="Proteomes" id="UP000272888">
    <property type="component" value="Unassembled WGS sequence"/>
</dbReference>
<dbReference type="EMBL" id="RAWB01000662">
    <property type="protein sequence ID" value="RKH42763.1"/>
    <property type="molecule type" value="Genomic_DNA"/>
</dbReference>
<evidence type="ECO:0000313" key="2">
    <source>
        <dbReference type="Proteomes" id="UP000272888"/>
    </source>
</evidence>
<evidence type="ECO:0008006" key="3">
    <source>
        <dbReference type="Google" id="ProtNLM"/>
    </source>
</evidence>
<proteinExistence type="predicted"/>
<evidence type="ECO:0000313" key="1">
    <source>
        <dbReference type="EMBL" id="RKH42763.1"/>
    </source>
</evidence>
<name>A0A3A8NFJ0_9BACT</name>
<keyword evidence="2" id="KW-1185">Reference proteome</keyword>
<comment type="caution">
    <text evidence="1">The sequence shown here is derived from an EMBL/GenBank/DDBJ whole genome shotgun (WGS) entry which is preliminary data.</text>
</comment>
<accession>A0A3A8NFJ0</accession>
<dbReference type="RefSeq" id="WP_120647909.1">
    <property type="nucleotide sequence ID" value="NZ_RAWB01000662.1"/>
</dbReference>